<gene>
    <name evidence="1" type="ORF">ACH407_03220</name>
</gene>
<reference evidence="1 2" key="1">
    <citation type="submission" date="2024-10" db="EMBL/GenBank/DDBJ databases">
        <title>The Natural Products Discovery Center: Release of the First 8490 Sequenced Strains for Exploring Actinobacteria Biosynthetic Diversity.</title>
        <authorList>
            <person name="Kalkreuter E."/>
            <person name="Kautsar S.A."/>
            <person name="Yang D."/>
            <person name="Bader C.D."/>
            <person name="Teijaro C.N."/>
            <person name="Fluegel L."/>
            <person name="Davis C.M."/>
            <person name="Simpson J.R."/>
            <person name="Lauterbach L."/>
            <person name="Steele A.D."/>
            <person name="Gui C."/>
            <person name="Meng S."/>
            <person name="Li G."/>
            <person name="Viehrig K."/>
            <person name="Ye F."/>
            <person name="Su P."/>
            <person name="Kiefer A.F."/>
            <person name="Nichols A."/>
            <person name="Cepeda A.J."/>
            <person name="Yan W."/>
            <person name="Fan B."/>
            <person name="Jiang Y."/>
            <person name="Adhikari A."/>
            <person name="Zheng C.-J."/>
            <person name="Schuster L."/>
            <person name="Cowan T.M."/>
            <person name="Smanski M.J."/>
            <person name="Chevrette M.G."/>
            <person name="De Carvalho L.P.S."/>
            <person name="Shen B."/>
        </authorList>
    </citation>
    <scope>NUCLEOTIDE SEQUENCE [LARGE SCALE GENOMIC DNA]</scope>
    <source>
        <strain evidence="1 2">NPDC020602</strain>
    </source>
</reference>
<evidence type="ECO:0000313" key="1">
    <source>
        <dbReference type="EMBL" id="MFI1712584.1"/>
    </source>
</evidence>
<dbReference type="EMBL" id="JBIRUI010000001">
    <property type="protein sequence ID" value="MFI1712584.1"/>
    <property type="molecule type" value="Genomic_DNA"/>
</dbReference>
<keyword evidence="2" id="KW-1185">Reference proteome</keyword>
<dbReference type="Proteomes" id="UP001611339">
    <property type="component" value="Unassembled WGS sequence"/>
</dbReference>
<comment type="caution">
    <text evidence="1">The sequence shown here is derived from an EMBL/GenBank/DDBJ whole genome shotgun (WGS) entry which is preliminary data.</text>
</comment>
<evidence type="ECO:0008006" key="3">
    <source>
        <dbReference type="Google" id="ProtNLM"/>
    </source>
</evidence>
<organism evidence="1 2">
    <name type="scientific">Streptomyces litmocidini</name>
    <dbReference type="NCBI Taxonomy" id="67318"/>
    <lineage>
        <taxon>Bacteria</taxon>
        <taxon>Bacillati</taxon>
        <taxon>Actinomycetota</taxon>
        <taxon>Actinomycetes</taxon>
        <taxon>Kitasatosporales</taxon>
        <taxon>Streptomycetaceae</taxon>
        <taxon>Streptomyces</taxon>
    </lineage>
</organism>
<proteinExistence type="predicted"/>
<accession>A0ABW7TYW9</accession>
<dbReference type="RefSeq" id="WP_398706951.1">
    <property type="nucleotide sequence ID" value="NZ_JBIRUI010000001.1"/>
</dbReference>
<protein>
    <recommendedName>
        <fullName evidence="3">HEAT repeat domain-containing protein</fullName>
    </recommendedName>
</protein>
<sequence>MTRSESRDELDLLLQEATSASWSVRAATGRRLAAFAEVPEAAEVLQRLLLDARDTFVTQETAEALLERWDALGLRMVLTAFADADDDTADHLDAAIPNACGRSEEDGERLAALCSALTSDTDSVVSGEARRILEPLRRPDRSSP</sequence>
<name>A0ABW7TYW9_9ACTN</name>
<evidence type="ECO:0000313" key="2">
    <source>
        <dbReference type="Proteomes" id="UP001611339"/>
    </source>
</evidence>